<feature type="transmembrane region" description="Helical" evidence="7">
    <location>
        <begin position="21"/>
        <end position="39"/>
    </location>
</feature>
<feature type="transmembrane region" description="Helical" evidence="7">
    <location>
        <begin position="81"/>
        <end position="104"/>
    </location>
</feature>
<dbReference type="RefSeq" id="WP_224460082.1">
    <property type="nucleotide sequence ID" value="NZ_JAIQZE010000001.1"/>
</dbReference>
<evidence type="ECO:0000256" key="5">
    <source>
        <dbReference type="ARBA" id="ARBA00022989"/>
    </source>
</evidence>
<organism evidence="8 9">
    <name type="scientific">Psychroflexus longus</name>
    <dbReference type="NCBI Taxonomy" id="2873596"/>
    <lineage>
        <taxon>Bacteria</taxon>
        <taxon>Pseudomonadati</taxon>
        <taxon>Bacteroidota</taxon>
        <taxon>Flavobacteriia</taxon>
        <taxon>Flavobacteriales</taxon>
        <taxon>Flavobacteriaceae</taxon>
        <taxon>Psychroflexus</taxon>
    </lineage>
</organism>
<evidence type="ECO:0000256" key="1">
    <source>
        <dbReference type="ARBA" id="ARBA00004651"/>
    </source>
</evidence>
<evidence type="ECO:0000256" key="3">
    <source>
        <dbReference type="ARBA" id="ARBA00022475"/>
    </source>
</evidence>
<comment type="similarity">
    <text evidence="2">Belongs to the polysaccharide synthase family.</text>
</comment>
<gene>
    <name evidence="8" type="ORF">LB452_02185</name>
</gene>
<feature type="transmembrane region" description="Helical" evidence="7">
    <location>
        <begin position="116"/>
        <end position="137"/>
    </location>
</feature>
<keyword evidence="3" id="KW-1003">Cell membrane</keyword>
<feature type="transmembrane region" description="Helical" evidence="7">
    <location>
        <begin position="443"/>
        <end position="465"/>
    </location>
</feature>
<protein>
    <submittedName>
        <fullName evidence="8">MOP flippase family protein</fullName>
    </submittedName>
</protein>
<feature type="transmembrane region" description="Helical" evidence="7">
    <location>
        <begin position="325"/>
        <end position="345"/>
    </location>
</feature>
<keyword evidence="9" id="KW-1185">Reference proteome</keyword>
<keyword evidence="6 7" id="KW-0472">Membrane</keyword>
<dbReference type="PANTHER" id="PTHR30250:SF10">
    <property type="entry name" value="LIPOPOLYSACCHARIDE BIOSYNTHESIS PROTEIN WZXC"/>
    <property type="match status" value="1"/>
</dbReference>
<feature type="transmembrane region" description="Helical" evidence="7">
    <location>
        <begin position="381"/>
        <end position="403"/>
    </location>
</feature>
<evidence type="ECO:0000256" key="2">
    <source>
        <dbReference type="ARBA" id="ARBA00007430"/>
    </source>
</evidence>
<feature type="transmembrane region" description="Helical" evidence="7">
    <location>
        <begin position="291"/>
        <end position="313"/>
    </location>
</feature>
<evidence type="ECO:0000313" key="9">
    <source>
        <dbReference type="Proteomes" id="UP001199314"/>
    </source>
</evidence>
<dbReference type="Proteomes" id="UP001199314">
    <property type="component" value="Unassembled WGS sequence"/>
</dbReference>
<keyword evidence="5 7" id="KW-1133">Transmembrane helix</keyword>
<feature type="transmembrane region" description="Helical" evidence="7">
    <location>
        <begin position="45"/>
        <end position="69"/>
    </location>
</feature>
<dbReference type="EMBL" id="JAIQZE010000001">
    <property type="protein sequence ID" value="MBZ9777720.1"/>
    <property type="molecule type" value="Genomic_DNA"/>
</dbReference>
<comment type="caution">
    <text evidence="8">The sequence shown here is derived from an EMBL/GenBank/DDBJ whole genome shotgun (WGS) entry which is preliminary data.</text>
</comment>
<proteinExistence type="inferred from homology"/>
<dbReference type="NCBIfam" id="NF007773">
    <property type="entry name" value="PRK10459.1"/>
    <property type="match status" value="1"/>
</dbReference>
<comment type="subcellular location">
    <subcellularLocation>
        <location evidence="1">Cell membrane</location>
        <topology evidence="1">Multi-pass membrane protein</topology>
    </subcellularLocation>
</comment>
<dbReference type="CDD" id="cd13127">
    <property type="entry name" value="MATE_tuaB_like"/>
    <property type="match status" value="1"/>
</dbReference>
<evidence type="ECO:0000256" key="6">
    <source>
        <dbReference type="ARBA" id="ARBA00023136"/>
    </source>
</evidence>
<name>A0ABS7XFI4_9FLAO</name>
<evidence type="ECO:0000313" key="8">
    <source>
        <dbReference type="EMBL" id="MBZ9777720.1"/>
    </source>
</evidence>
<keyword evidence="4 7" id="KW-0812">Transmembrane</keyword>
<accession>A0ABS7XFI4</accession>
<dbReference type="InterPro" id="IPR050833">
    <property type="entry name" value="Poly_Biosynth_Transport"/>
</dbReference>
<feature type="transmembrane region" description="Helical" evidence="7">
    <location>
        <begin position="415"/>
        <end position="437"/>
    </location>
</feature>
<evidence type="ECO:0000256" key="4">
    <source>
        <dbReference type="ARBA" id="ARBA00022692"/>
    </source>
</evidence>
<dbReference type="Pfam" id="PF13440">
    <property type="entry name" value="Polysacc_synt_3"/>
    <property type="match status" value="1"/>
</dbReference>
<feature type="transmembrane region" description="Helical" evidence="7">
    <location>
        <begin position="357"/>
        <end position="375"/>
    </location>
</feature>
<reference evidence="9" key="1">
    <citation type="submission" date="2023-07" db="EMBL/GenBank/DDBJ databases">
        <title>Novel species isolated from saline lakes on Tibetan Plateau.</title>
        <authorList>
            <person name="Lu H."/>
        </authorList>
    </citation>
    <scope>NUCLEOTIDE SEQUENCE [LARGE SCALE GENOMIC DNA]</scope>
    <source>
        <strain evidence="9">CAK8W</strain>
    </source>
</reference>
<dbReference type="PANTHER" id="PTHR30250">
    <property type="entry name" value="PST FAMILY PREDICTED COLANIC ACID TRANSPORTER"/>
    <property type="match status" value="1"/>
</dbReference>
<feature type="transmembrane region" description="Helical" evidence="7">
    <location>
        <begin position="149"/>
        <end position="169"/>
    </location>
</feature>
<sequence>MKNSYKKEAVSGVKWTGLSSIFTAGGSFVLILVLTNILGKEDFGLFALVNIVVGFSAEFVDIGISQAIIQKQEINKKQLSTLYWVNIFLALLVFLVINASKGFIGDFYEEAELPKLLGLVSFSFLFSGLSAQYQALLQKELRFKLMASLDIIAFTVYLSVTLSMAYLGYGVYALVWGTLARTGVKSILLLITGLKAHIPRLYFNLKEVKYFLNFGSFRTGSFLVSFLNTQLDSILIGKFIGVGELGVYDVFKRIVQQPIRLLSPIIQKVTYPLMAKVHEDKLRVTQMFKKILELLNAIRIPILIGIALVAPEITRLFLGDEWSESYYVLQILALVFIFRTMQSFFGQAMLASGKAKWGFYNNLIMLPMNLITIYIGSYWGILGISVGILIQTIIIIFPIYTFIIKPLFDINLNQFLSLIFKDLAIILLGTLIILFTFQSLDLLDVFALILKAILFSIVFIGYILLFKKNIISYSKYLMSK</sequence>
<evidence type="ECO:0000256" key="7">
    <source>
        <dbReference type="SAM" id="Phobius"/>
    </source>
</evidence>